<feature type="transmembrane region" description="Helical" evidence="6">
    <location>
        <begin position="124"/>
        <end position="148"/>
    </location>
</feature>
<evidence type="ECO:0000256" key="2">
    <source>
        <dbReference type="ARBA" id="ARBA00022475"/>
    </source>
</evidence>
<feature type="transmembrane region" description="Helical" evidence="6">
    <location>
        <begin position="270"/>
        <end position="290"/>
    </location>
</feature>
<evidence type="ECO:0000256" key="3">
    <source>
        <dbReference type="ARBA" id="ARBA00022692"/>
    </source>
</evidence>
<dbReference type="InterPro" id="IPR050833">
    <property type="entry name" value="Poly_Biosynth_Transport"/>
</dbReference>
<feature type="transmembrane region" description="Helical" evidence="6">
    <location>
        <begin position="442"/>
        <end position="462"/>
    </location>
</feature>
<accession>A0A518ES78</accession>
<comment type="subcellular location">
    <subcellularLocation>
        <location evidence="1">Cell membrane</location>
        <topology evidence="1">Multi-pass membrane protein</topology>
    </subcellularLocation>
</comment>
<proteinExistence type="predicted"/>
<sequence length="511" mass="55056">MLRSISSNWSLNALQIVVFMVLTPFTANAVGNDTYGIWEIIVAASGPLQLLSLGLPMATVRALSSAIAREDGPAATKALGTSLSLTLVLGVVAALLGIVAYGAFTGPLMADPRWDVVTETERHKATIALIVMLANVALGFALKLPYAIFDAHHDFVARNLIMGGGLLAKLGATVALLSWRADLVTLAWVQIGIAALEFLVAMLSSRKRHPLVHFKPQRIEWVEARSLLSFSVFAFLLNMGALLAFRIDALVIGFNAPTADVAIYGYGNKIFDPFISILLAIGMVLMPMAASSASRGDLDDIRAEFQKWSKIAATIVMLIGGYLIVLGPNFLEAWLGDVYSPISGRVLQILMVSFFFFLPIRGVALPVLMGLGHAKVPGYGLLGMGVANLLLSLALVGEYGIMGVAFGTAIPNVVFSIVFLWDACRRLDLSLGEWFRYTFGRLLPITVVASGALALGAQQIPLHGYPRVVAAGVLYSALFVVLALMFVFRGDRFLDTDALMARLMDKLRNRK</sequence>
<feature type="transmembrane region" description="Helical" evidence="6">
    <location>
        <begin position="160"/>
        <end position="179"/>
    </location>
</feature>
<evidence type="ECO:0000313" key="8">
    <source>
        <dbReference type="Proteomes" id="UP000320390"/>
    </source>
</evidence>
<dbReference type="RefSeq" id="WP_145197585.1">
    <property type="nucleotide sequence ID" value="NZ_CP036434.1"/>
</dbReference>
<feature type="transmembrane region" description="Helical" evidence="6">
    <location>
        <begin position="79"/>
        <end position="104"/>
    </location>
</feature>
<dbReference type="EMBL" id="CP036434">
    <property type="protein sequence ID" value="QDV06948.1"/>
    <property type="molecule type" value="Genomic_DNA"/>
</dbReference>
<feature type="transmembrane region" description="Helical" evidence="6">
    <location>
        <begin position="468"/>
        <end position="488"/>
    </location>
</feature>
<feature type="transmembrane region" description="Helical" evidence="6">
    <location>
        <begin position="226"/>
        <end position="247"/>
    </location>
</feature>
<dbReference type="GO" id="GO:0005886">
    <property type="term" value="C:plasma membrane"/>
    <property type="evidence" value="ECO:0007669"/>
    <property type="project" value="UniProtKB-SubCell"/>
</dbReference>
<evidence type="ECO:0000256" key="5">
    <source>
        <dbReference type="ARBA" id="ARBA00023136"/>
    </source>
</evidence>
<keyword evidence="3 6" id="KW-0812">Transmembrane</keyword>
<dbReference type="OrthoDB" id="580892at2"/>
<keyword evidence="2" id="KW-1003">Cell membrane</keyword>
<evidence type="ECO:0000256" key="6">
    <source>
        <dbReference type="SAM" id="Phobius"/>
    </source>
</evidence>
<dbReference type="Proteomes" id="UP000320390">
    <property type="component" value="Chromosome"/>
</dbReference>
<feature type="transmembrane region" description="Helical" evidence="6">
    <location>
        <begin position="12"/>
        <end position="31"/>
    </location>
</feature>
<keyword evidence="5 6" id="KW-0472">Membrane</keyword>
<feature type="transmembrane region" description="Helical" evidence="6">
    <location>
        <begin position="185"/>
        <end position="205"/>
    </location>
</feature>
<protein>
    <submittedName>
        <fullName evidence="7">Polysaccharide biosynthesis protein</fullName>
    </submittedName>
</protein>
<feature type="transmembrane region" description="Helical" evidence="6">
    <location>
        <begin position="311"/>
        <end position="331"/>
    </location>
</feature>
<evidence type="ECO:0000313" key="7">
    <source>
        <dbReference type="EMBL" id="QDV06948.1"/>
    </source>
</evidence>
<organism evidence="7 8">
    <name type="scientific">Saltatorellus ferox</name>
    <dbReference type="NCBI Taxonomy" id="2528018"/>
    <lineage>
        <taxon>Bacteria</taxon>
        <taxon>Pseudomonadati</taxon>
        <taxon>Planctomycetota</taxon>
        <taxon>Planctomycetia</taxon>
        <taxon>Planctomycetia incertae sedis</taxon>
        <taxon>Saltatorellus</taxon>
    </lineage>
</organism>
<dbReference type="Pfam" id="PF13440">
    <property type="entry name" value="Polysacc_synt_3"/>
    <property type="match status" value="1"/>
</dbReference>
<keyword evidence="8" id="KW-1185">Reference proteome</keyword>
<feature type="transmembrane region" description="Helical" evidence="6">
    <location>
        <begin position="376"/>
        <end position="395"/>
    </location>
</feature>
<feature type="transmembrane region" description="Helical" evidence="6">
    <location>
        <begin position="346"/>
        <end position="364"/>
    </location>
</feature>
<keyword evidence="4 6" id="KW-1133">Transmembrane helix</keyword>
<feature type="transmembrane region" description="Helical" evidence="6">
    <location>
        <begin position="401"/>
        <end position="421"/>
    </location>
</feature>
<dbReference type="AlphaFoldDB" id="A0A518ES78"/>
<reference evidence="7 8" key="1">
    <citation type="submission" date="2019-02" db="EMBL/GenBank/DDBJ databases">
        <title>Deep-cultivation of Planctomycetes and their phenomic and genomic characterization uncovers novel biology.</title>
        <authorList>
            <person name="Wiegand S."/>
            <person name="Jogler M."/>
            <person name="Boedeker C."/>
            <person name="Pinto D."/>
            <person name="Vollmers J."/>
            <person name="Rivas-Marin E."/>
            <person name="Kohn T."/>
            <person name="Peeters S.H."/>
            <person name="Heuer A."/>
            <person name="Rast P."/>
            <person name="Oberbeckmann S."/>
            <person name="Bunk B."/>
            <person name="Jeske O."/>
            <person name="Meyerdierks A."/>
            <person name="Storesund J.E."/>
            <person name="Kallscheuer N."/>
            <person name="Luecker S."/>
            <person name="Lage O.M."/>
            <person name="Pohl T."/>
            <person name="Merkel B.J."/>
            <person name="Hornburger P."/>
            <person name="Mueller R.-W."/>
            <person name="Bruemmer F."/>
            <person name="Labrenz M."/>
            <person name="Spormann A.M."/>
            <person name="Op den Camp H."/>
            <person name="Overmann J."/>
            <person name="Amann R."/>
            <person name="Jetten M.S.M."/>
            <person name="Mascher T."/>
            <person name="Medema M.H."/>
            <person name="Devos D.P."/>
            <person name="Kaster A.-K."/>
            <person name="Ovreas L."/>
            <person name="Rohde M."/>
            <person name="Galperin M.Y."/>
            <person name="Jogler C."/>
        </authorList>
    </citation>
    <scope>NUCLEOTIDE SEQUENCE [LARGE SCALE GENOMIC DNA]</scope>
    <source>
        <strain evidence="7 8">Poly30</strain>
    </source>
</reference>
<dbReference type="PANTHER" id="PTHR30250:SF26">
    <property type="entry name" value="PSMA PROTEIN"/>
    <property type="match status" value="1"/>
</dbReference>
<name>A0A518ES78_9BACT</name>
<gene>
    <name evidence="7" type="ORF">Poly30_24660</name>
</gene>
<dbReference type="PANTHER" id="PTHR30250">
    <property type="entry name" value="PST FAMILY PREDICTED COLANIC ACID TRANSPORTER"/>
    <property type="match status" value="1"/>
</dbReference>
<evidence type="ECO:0000256" key="1">
    <source>
        <dbReference type="ARBA" id="ARBA00004651"/>
    </source>
</evidence>
<feature type="transmembrane region" description="Helical" evidence="6">
    <location>
        <begin position="37"/>
        <end position="58"/>
    </location>
</feature>
<evidence type="ECO:0000256" key="4">
    <source>
        <dbReference type="ARBA" id="ARBA00022989"/>
    </source>
</evidence>